<dbReference type="EMBL" id="JAZHXJ010000214">
    <property type="protein sequence ID" value="KAL1868536.1"/>
    <property type="molecule type" value="Genomic_DNA"/>
</dbReference>
<keyword evidence="1" id="KW-0472">Membrane</keyword>
<proteinExistence type="predicted"/>
<evidence type="ECO:0000313" key="2">
    <source>
        <dbReference type="EMBL" id="KAL1868536.1"/>
    </source>
</evidence>
<keyword evidence="1" id="KW-1133">Transmembrane helix</keyword>
<gene>
    <name evidence="2" type="ORF">VTK73DRAFT_3628</name>
</gene>
<keyword evidence="1" id="KW-0812">Transmembrane</keyword>
<comment type="caution">
    <text evidence="2">The sequence shown here is derived from an EMBL/GenBank/DDBJ whole genome shotgun (WGS) entry which is preliminary data.</text>
</comment>
<organism evidence="2 3">
    <name type="scientific">Phialemonium thermophilum</name>
    <dbReference type="NCBI Taxonomy" id="223376"/>
    <lineage>
        <taxon>Eukaryota</taxon>
        <taxon>Fungi</taxon>
        <taxon>Dikarya</taxon>
        <taxon>Ascomycota</taxon>
        <taxon>Pezizomycotina</taxon>
        <taxon>Sordariomycetes</taxon>
        <taxon>Sordariomycetidae</taxon>
        <taxon>Cephalothecales</taxon>
        <taxon>Cephalothecaceae</taxon>
        <taxon>Phialemonium</taxon>
    </lineage>
</organism>
<evidence type="ECO:0000256" key="1">
    <source>
        <dbReference type="SAM" id="Phobius"/>
    </source>
</evidence>
<accession>A0ABR3WXX4</accession>
<reference evidence="2 3" key="1">
    <citation type="journal article" date="2024" name="Commun. Biol.">
        <title>Comparative genomic analysis of thermophilic fungi reveals convergent evolutionary adaptations and gene losses.</title>
        <authorList>
            <person name="Steindorff A.S."/>
            <person name="Aguilar-Pontes M.V."/>
            <person name="Robinson A.J."/>
            <person name="Andreopoulos B."/>
            <person name="LaButti K."/>
            <person name="Kuo A."/>
            <person name="Mondo S."/>
            <person name="Riley R."/>
            <person name="Otillar R."/>
            <person name="Haridas S."/>
            <person name="Lipzen A."/>
            <person name="Grimwood J."/>
            <person name="Schmutz J."/>
            <person name="Clum A."/>
            <person name="Reid I.D."/>
            <person name="Moisan M.C."/>
            <person name="Butler G."/>
            <person name="Nguyen T.T.M."/>
            <person name="Dewar K."/>
            <person name="Conant G."/>
            <person name="Drula E."/>
            <person name="Henrissat B."/>
            <person name="Hansel C."/>
            <person name="Singer S."/>
            <person name="Hutchinson M.I."/>
            <person name="de Vries R.P."/>
            <person name="Natvig D.O."/>
            <person name="Powell A.J."/>
            <person name="Tsang A."/>
            <person name="Grigoriev I.V."/>
        </authorList>
    </citation>
    <scope>NUCLEOTIDE SEQUENCE [LARGE SCALE GENOMIC DNA]</scope>
    <source>
        <strain evidence="2 3">ATCC 24622</strain>
    </source>
</reference>
<keyword evidence="3" id="KW-1185">Reference proteome</keyword>
<sequence length="171" mass="17932">MSAPSTLAIENIEPAYTTLPYLPSYQGNRPFVYNSSGPPLPITAPDVSELDVHQPSSGLPWSQGSSKVTFRTSVCETSSTVVSGFVVSVASVASLAFLAIVFETVVCDVSSALVSGAVAFLTLASLSSFSSSLYSKYYSFICAFVPLAVSCALMYANFDAMSCAEGMAAER</sequence>
<name>A0ABR3WXX4_9PEZI</name>
<dbReference type="Proteomes" id="UP001586593">
    <property type="component" value="Unassembled WGS sequence"/>
</dbReference>
<evidence type="ECO:0008006" key="4">
    <source>
        <dbReference type="Google" id="ProtNLM"/>
    </source>
</evidence>
<feature type="transmembrane region" description="Helical" evidence="1">
    <location>
        <begin position="81"/>
        <end position="102"/>
    </location>
</feature>
<feature type="transmembrane region" description="Helical" evidence="1">
    <location>
        <begin position="109"/>
        <end position="131"/>
    </location>
</feature>
<feature type="transmembrane region" description="Helical" evidence="1">
    <location>
        <begin position="137"/>
        <end position="158"/>
    </location>
</feature>
<evidence type="ECO:0000313" key="3">
    <source>
        <dbReference type="Proteomes" id="UP001586593"/>
    </source>
</evidence>
<protein>
    <recommendedName>
        <fullName evidence="4">Transmembrane protein</fullName>
    </recommendedName>
</protein>